<evidence type="ECO:0000313" key="1">
    <source>
        <dbReference type="EMBL" id="BBU68052.1"/>
    </source>
</evidence>
<dbReference type="OrthoDB" id="8538761at2"/>
<evidence type="ECO:0000313" key="2">
    <source>
        <dbReference type="Proteomes" id="UP000463961"/>
    </source>
</evidence>
<dbReference type="GO" id="GO:0000009">
    <property type="term" value="F:alpha-1,6-mannosyltransferase activity"/>
    <property type="evidence" value="ECO:0007669"/>
    <property type="project" value="InterPro"/>
</dbReference>
<gene>
    <name evidence="1" type="ORF">ICHIAU1_03350</name>
</gene>
<dbReference type="EMBL" id="AP022345">
    <property type="protein sequence ID" value="BBU68052.1"/>
    <property type="molecule type" value="Genomic_DNA"/>
</dbReference>
<dbReference type="RefSeq" id="WP_162049005.1">
    <property type="nucleotide sequence ID" value="NZ_AP022345.1"/>
</dbReference>
<name>A0A7R6QVF0_9RHOO</name>
<dbReference type="Proteomes" id="UP000463961">
    <property type="component" value="Chromosome"/>
</dbReference>
<dbReference type="AlphaFoldDB" id="A0A7R6QVF0"/>
<dbReference type="InterPro" id="IPR007577">
    <property type="entry name" value="GlycoTrfase_DXD_sugar-bd_CS"/>
</dbReference>
<protein>
    <submittedName>
        <fullName evidence="1">Uncharacterized protein</fullName>
    </submittedName>
</protein>
<dbReference type="GO" id="GO:0006487">
    <property type="term" value="P:protein N-linked glycosylation"/>
    <property type="evidence" value="ECO:0007669"/>
    <property type="project" value="TreeGrafter"/>
</dbReference>
<keyword evidence="2" id="KW-1185">Reference proteome</keyword>
<dbReference type="InterPro" id="IPR029044">
    <property type="entry name" value="Nucleotide-diphossugar_trans"/>
</dbReference>
<dbReference type="Gene3D" id="3.90.550.20">
    <property type="match status" value="1"/>
</dbReference>
<dbReference type="PANTHER" id="PTHR31834:SF1">
    <property type="entry name" value="INITIATION-SPECIFIC ALPHA-1,6-MANNOSYLTRANSFERASE"/>
    <property type="match status" value="1"/>
</dbReference>
<proteinExistence type="predicted"/>
<accession>A0A7R6QVF0</accession>
<dbReference type="PANTHER" id="PTHR31834">
    <property type="entry name" value="INITIATION-SPECIFIC ALPHA-1,6-MANNOSYLTRANSFERASE"/>
    <property type="match status" value="1"/>
</dbReference>
<dbReference type="Pfam" id="PF04488">
    <property type="entry name" value="Gly_transf_sug"/>
    <property type="match status" value="1"/>
</dbReference>
<dbReference type="InterPro" id="IPR039367">
    <property type="entry name" value="Och1-like"/>
</dbReference>
<dbReference type="SUPFAM" id="SSF53448">
    <property type="entry name" value="Nucleotide-diphospho-sugar transferases"/>
    <property type="match status" value="1"/>
</dbReference>
<organism evidence="1 2">
    <name type="scientific">Fluviibacter phosphoraccumulans</name>
    <dbReference type="NCBI Taxonomy" id="1751046"/>
    <lineage>
        <taxon>Bacteria</taxon>
        <taxon>Pseudomonadati</taxon>
        <taxon>Pseudomonadota</taxon>
        <taxon>Betaproteobacteria</taxon>
        <taxon>Rhodocyclales</taxon>
        <taxon>Fluviibacteraceae</taxon>
        <taxon>Fluviibacter</taxon>
    </lineage>
</organism>
<sequence length="281" mass="32234">MRKLKERMISRRPGLSARLIGEYPLVPVADYSANSEPLNCRIPSVLYQTWETNEIGKTHFKALDAFRKRNPELDFVFFDGKQMDAYMSEFYGDHPIYSIYARGKFGPLRTDIWRYCILLERGGFYMDINKELMRPIANFMRPDTSAFFAYESTLSLMVAPSEIAPRLVNPHNLVVNWGFGFAKDHPILQKTVDNICKYYPQFAGQVFEQPKHAIIKLTGPAMLTQSLYHTLLQNPSPEFDASLVQAGIDFEGSGNSNMARSWVRYAQIPAYAQARHQIIVD</sequence>
<reference evidence="2" key="1">
    <citation type="submission" date="2020-01" db="EMBL/GenBank/DDBJ databases">
        <title>Phosphoaccumulans saitamaens gen. nov., sp. nov., a polyphosphate accumulating bacterium isolated from surface river water.</title>
        <authorList>
            <person name="Watanabe K."/>
            <person name="Suda W."/>
        </authorList>
    </citation>
    <scope>NUCLEOTIDE SEQUENCE [LARGE SCALE GENOMIC DNA]</scope>
    <source>
        <strain evidence="2">ICHIAU1</strain>
    </source>
</reference>